<evidence type="ECO:0000256" key="4">
    <source>
        <dbReference type="ARBA" id="ARBA00022723"/>
    </source>
</evidence>
<evidence type="ECO:0000256" key="2">
    <source>
        <dbReference type="ARBA" id="ARBA00022448"/>
    </source>
</evidence>
<comment type="subcellular location">
    <subcellularLocation>
        <location evidence="1">Membrane</location>
    </subcellularLocation>
</comment>
<dbReference type="Proteomes" id="UP001162891">
    <property type="component" value="Chromosome"/>
</dbReference>
<keyword evidence="6" id="KW-0408">Iron</keyword>
<dbReference type="InterPro" id="IPR051174">
    <property type="entry name" value="Cytochrome_c-type_ET"/>
</dbReference>
<evidence type="ECO:0000256" key="8">
    <source>
        <dbReference type="SAM" id="SignalP"/>
    </source>
</evidence>
<dbReference type="InterPro" id="IPR036280">
    <property type="entry name" value="Multihaem_cyt_sf"/>
</dbReference>
<evidence type="ECO:0000256" key="3">
    <source>
        <dbReference type="ARBA" id="ARBA00022617"/>
    </source>
</evidence>
<feature type="signal peptide" evidence="8">
    <location>
        <begin position="1"/>
        <end position="22"/>
    </location>
</feature>
<reference evidence="10" key="1">
    <citation type="journal article" date="2022" name="Int. J. Syst. Evol. Microbiol.">
        <title>Anaeromyxobacter oryzae sp. nov., Anaeromyxobacter diazotrophicus sp. nov. and Anaeromyxobacter paludicola sp. nov., isolated from paddy soils.</title>
        <authorList>
            <person name="Itoh H."/>
            <person name="Xu Z."/>
            <person name="Mise K."/>
            <person name="Masuda Y."/>
            <person name="Ushijima N."/>
            <person name="Hayakawa C."/>
            <person name="Shiratori Y."/>
            <person name="Senoo K."/>
        </authorList>
    </citation>
    <scope>NUCLEOTIDE SEQUENCE [LARGE SCALE GENOMIC DNA]</scope>
    <source>
        <strain evidence="10">Red232</strain>
    </source>
</reference>
<dbReference type="RefSeq" id="WP_248353852.1">
    <property type="nucleotide sequence ID" value="NZ_AP025591.1"/>
</dbReference>
<dbReference type="PANTHER" id="PTHR30333:SF1">
    <property type="entry name" value="CYTOCHROME C-TYPE PROTEIN NAPC"/>
    <property type="match status" value="1"/>
</dbReference>
<evidence type="ECO:0000256" key="1">
    <source>
        <dbReference type="ARBA" id="ARBA00004370"/>
    </source>
</evidence>
<keyword evidence="5" id="KW-0249">Electron transport</keyword>
<evidence type="ECO:0000256" key="6">
    <source>
        <dbReference type="ARBA" id="ARBA00023004"/>
    </source>
</evidence>
<feature type="chain" id="PRO_5046687543" evidence="8">
    <location>
        <begin position="23"/>
        <end position="477"/>
    </location>
</feature>
<dbReference type="PANTHER" id="PTHR30333">
    <property type="entry name" value="CYTOCHROME C-TYPE PROTEIN"/>
    <property type="match status" value="1"/>
</dbReference>
<keyword evidence="8" id="KW-0732">Signal</keyword>
<protein>
    <submittedName>
        <fullName evidence="9">Cytochrome c</fullName>
    </submittedName>
</protein>
<dbReference type="SUPFAM" id="SSF48695">
    <property type="entry name" value="Multiheme cytochromes"/>
    <property type="match status" value="1"/>
</dbReference>
<evidence type="ECO:0000256" key="5">
    <source>
        <dbReference type="ARBA" id="ARBA00022982"/>
    </source>
</evidence>
<evidence type="ECO:0000313" key="10">
    <source>
        <dbReference type="Proteomes" id="UP001162891"/>
    </source>
</evidence>
<dbReference type="CDD" id="cd21555">
    <property type="entry name" value="OmcS-like"/>
    <property type="match status" value="1"/>
</dbReference>
<keyword evidence="4" id="KW-0479">Metal-binding</keyword>
<dbReference type="EMBL" id="AP025591">
    <property type="protein sequence ID" value="BDG05241.1"/>
    <property type="molecule type" value="Genomic_DNA"/>
</dbReference>
<keyword evidence="10" id="KW-1185">Reference proteome</keyword>
<keyword evidence="7" id="KW-0472">Membrane</keyword>
<organism evidence="9 10">
    <name type="scientific">Anaeromyxobacter oryzae</name>
    <dbReference type="NCBI Taxonomy" id="2918170"/>
    <lineage>
        <taxon>Bacteria</taxon>
        <taxon>Pseudomonadati</taxon>
        <taxon>Myxococcota</taxon>
        <taxon>Myxococcia</taxon>
        <taxon>Myxococcales</taxon>
        <taxon>Cystobacterineae</taxon>
        <taxon>Anaeromyxobacteraceae</taxon>
        <taxon>Anaeromyxobacter</taxon>
    </lineage>
</organism>
<keyword evidence="2" id="KW-0813">Transport</keyword>
<evidence type="ECO:0000256" key="7">
    <source>
        <dbReference type="ARBA" id="ARBA00023136"/>
    </source>
</evidence>
<evidence type="ECO:0000313" key="9">
    <source>
        <dbReference type="EMBL" id="BDG05241.1"/>
    </source>
</evidence>
<sequence length="477" mass="48878">MRTLKLALAATAAFALGANARAAVNGMAGGTVTPPSGMYQQPAVAGSQPDAQAFHAGGVAACDGCHVMHNAANGVAKSTAPTSQVAPWTNVTNAYLLQGSDQSSTCLICHSGTKAPTGNQFTIADLTAGAIPTNRTPGGDFGWLRTDFNWDNSPAQRHGHNVAAADFSLTVDPNLTVAPGGTWQGGPGRKQFACSSCHDPHGRYRMQVGTAPNGIAFAGPFPGSPATLPIAASGSYGEAPTASYAVGAYRLLGGQNYTPASNSTSPFPNDPPVAVAPALYNSSEASAEVRVAYGTGMSEWCQNCHTNIHLDGYTSGVAGLRHPAGSDALLHAGQIQVYNTYVSSGVVDAAATSKYTSLVPFEQGKSATLAVLKANAVPNSIIAAGASSNVMCLSCHRAHATAFDSMVRWDQNATFLTDGVNYTNGATGSMTKVIAGTAGARTLQQTQAGYYDRPVGAGATSIGLYQRSLCNKCHGKD</sequence>
<accession>A0ABN6MWE6</accession>
<proteinExistence type="predicted"/>
<name>A0ABN6MWE6_9BACT</name>
<gene>
    <name evidence="9" type="primary">omcS_1</name>
    <name evidence="9" type="ORF">AMOR_42370</name>
</gene>
<keyword evidence="3" id="KW-0349">Heme</keyword>